<sequence length="189" mass="20123">MGEVGMGWRLLAMALLVAGATACTASNGETPSRDERRSDAFVRGRVLADGEPVSGVRVSVRLEKPGSPDGRRHADYLDDGGYDASARTGDDGTYVVEVDPRDLADELFTDERSVTYGLGLTARGRSMGWGGTAWLVGDDRTWRTDPLADGDDRVLEVDIDVVRGRVRVTSSSGDTETHGLAWVGAAPAP</sequence>
<name>A0A4Q4ZH76_9ACTN</name>
<comment type="caution">
    <text evidence="2">The sequence shown here is derived from an EMBL/GenBank/DDBJ whole genome shotgun (WGS) entry which is preliminary data.</text>
</comment>
<dbReference type="OrthoDB" id="3701168at2"/>
<evidence type="ECO:0000256" key="1">
    <source>
        <dbReference type="SAM" id="SignalP"/>
    </source>
</evidence>
<accession>A0A4Q4ZH76</accession>
<reference evidence="2 3" key="1">
    <citation type="submission" date="2019-01" db="EMBL/GenBank/DDBJ databases">
        <title>Nocardioides guangzhouensis sp. nov., an actinobacterium isolated from soil.</title>
        <authorList>
            <person name="Fu Y."/>
            <person name="Cai Y."/>
            <person name="Lin Z."/>
            <person name="Chen P."/>
        </authorList>
    </citation>
    <scope>NUCLEOTIDE SEQUENCE [LARGE SCALE GENOMIC DNA]</scope>
    <source>
        <strain evidence="2 3">130</strain>
    </source>
</reference>
<dbReference type="AlphaFoldDB" id="A0A4Q4ZH76"/>
<feature type="chain" id="PRO_5039297518" description="Carboxypeptidase regulatory-like domain-containing protein" evidence="1">
    <location>
        <begin position="26"/>
        <end position="189"/>
    </location>
</feature>
<dbReference type="RefSeq" id="WP_134715079.1">
    <property type="nucleotide sequence ID" value="NZ_SDKM01000006.1"/>
</dbReference>
<protein>
    <recommendedName>
        <fullName evidence="4">Carboxypeptidase regulatory-like domain-containing protein</fullName>
    </recommendedName>
</protein>
<proteinExistence type="predicted"/>
<dbReference type="EMBL" id="SDKM01000006">
    <property type="protein sequence ID" value="RYP87577.1"/>
    <property type="molecule type" value="Genomic_DNA"/>
</dbReference>
<organism evidence="2 3">
    <name type="scientific">Nocardioides guangzhouensis</name>
    <dbReference type="NCBI Taxonomy" id="2497878"/>
    <lineage>
        <taxon>Bacteria</taxon>
        <taxon>Bacillati</taxon>
        <taxon>Actinomycetota</taxon>
        <taxon>Actinomycetes</taxon>
        <taxon>Propionibacteriales</taxon>
        <taxon>Nocardioidaceae</taxon>
        <taxon>Nocardioides</taxon>
    </lineage>
</organism>
<gene>
    <name evidence="2" type="ORF">EKO23_05960</name>
</gene>
<evidence type="ECO:0000313" key="2">
    <source>
        <dbReference type="EMBL" id="RYP87577.1"/>
    </source>
</evidence>
<feature type="signal peptide" evidence="1">
    <location>
        <begin position="1"/>
        <end position="25"/>
    </location>
</feature>
<keyword evidence="3" id="KW-1185">Reference proteome</keyword>
<dbReference type="Proteomes" id="UP000295198">
    <property type="component" value="Unassembled WGS sequence"/>
</dbReference>
<evidence type="ECO:0008006" key="4">
    <source>
        <dbReference type="Google" id="ProtNLM"/>
    </source>
</evidence>
<keyword evidence="1" id="KW-0732">Signal</keyword>
<evidence type="ECO:0000313" key="3">
    <source>
        <dbReference type="Proteomes" id="UP000295198"/>
    </source>
</evidence>